<evidence type="ECO:0000313" key="4">
    <source>
        <dbReference type="Proteomes" id="UP000249518"/>
    </source>
</evidence>
<dbReference type="EMBL" id="QLSV01000013">
    <property type="protein sequence ID" value="RAR46889.1"/>
    <property type="molecule type" value="Genomic_DNA"/>
</dbReference>
<dbReference type="RefSeq" id="WP_112086805.1">
    <property type="nucleotide sequence ID" value="NZ_QLSV01000013.1"/>
</dbReference>
<keyword evidence="2" id="KW-0732">Signal</keyword>
<evidence type="ECO:0000256" key="1">
    <source>
        <dbReference type="SAM" id="MobiDB-lite"/>
    </source>
</evidence>
<evidence type="ECO:0000313" key="3">
    <source>
        <dbReference type="EMBL" id="RAR46889.1"/>
    </source>
</evidence>
<feature type="region of interest" description="Disordered" evidence="1">
    <location>
        <begin position="23"/>
        <end position="67"/>
    </location>
</feature>
<sequence>MKKLVSLLVVAAFFVTADAMATDPKNKEKKKDKAKTEQVEASKEEKKSCSSGEKKACCASKKAESKS</sequence>
<name>A0A328WVI8_9FLAO</name>
<reference evidence="3 4" key="1">
    <citation type="submission" date="2018-06" db="EMBL/GenBank/DDBJ databases">
        <title>Genomic Encyclopedia of Type Strains, Phase III (KMG-III): the genomes of soil and plant-associated and newly described type strains.</title>
        <authorList>
            <person name="Whitman W."/>
        </authorList>
    </citation>
    <scope>NUCLEOTIDE SEQUENCE [LARGE SCALE GENOMIC DNA]</scope>
    <source>
        <strain evidence="3 4">CGMCC 1.12504</strain>
    </source>
</reference>
<evidence type="ECO:0000256" key="2">
    <source>
        <dbReference type="SAM" id="SignalP"/>
    </source>
</evidence>
<proteinExistence type="predicted"/>
<dbReference type="Proteomes" id="UP000249518">
    <property type="component" value="Unassembled WGS sequence"/>
</dbReference>
<evidence type="ECO:0008006" key="5">
    <source>
        <dbReference type="Google" id="ProtNLM"/>
    </source>
</evidence>
<dbReference type="AlphaFoldDB" id="A0A328WVI8"/>
<comment type="caution">
    <text evidence="3">The sequence shown here is derived from an EMBL/GenBank/DDBJ whole genome shotgun (WGS) entry which is preliminary data.</text>
</comment>
<keyword evidence="4" id="KW-1185">Reference proteome</keyword>
<feature type="signal peptide" evidence="2">
    <location>
        <begin position="1"/>
        <end position="21"/>
    </location>
</feature>
<protein>
    <recommendedName>
        <fullName evidence="5">Pentapeptide MXKDX repeat protein</fullName>
    </recommendedName>
</protein>
<accession>A0A328WVI8</accession>
<feature type="chain" id="PRO_5016401830" description="Pentapeptide MXKDX repeat protein" evidence="2">
    <location>
        <begin position="22"/>
        <end position="67"/>
    </location>
</feature>
<feature type="compositionally biased region" description="Basic and acidic residues" evidence="1">
    <location>
        <begin position="24"/>
        <end position="67"/>
    </location>
</feature>
<gene>
    <name evidence="3" type="ORF">B0I10_1135</name>
</gene>
<organism evidence="3 4">
    <name type="scientific">Flavobacterium lacus</name>
    <dbReference type="NCBI Taxonomy" id="1353778"/>
    <lineage>
        <taxon>Bacteria</taxon>
        <taxon>Pseudomonadati</taxon>
        <taxon>Bacteroidota</taxon>
        <taxon>Flavobacteriia</taxon>
        <taxon>Flavobacteriales</taxon>
        <taxon>Flavobacteriaceae</taxon>
        <taxon>Flavobacterium</taxon>
    </lineage>
</organism>